<dbReference type="PROSITE" id="PS50297">
    <property type="entry name" value="ANK_REP_REGION"/>
    <property type="match status" value="1"/>
</dbReference>
<evidence type="ECO:0000256" key="2">
    <source>
        <dbReference type="ARBA" id="ARBA00023043"/>
    </source>
</evidence>
<dbReference type="AlphaFoldDB" id="A0A132BAE5"/>
<evidence type="ECO:0000313" key="5">
    <source>
        <dbReference type="EMBL" id="KUJ08959.1"/>
    </source>
</evidence>
<keyword evidence="6" id="KW-1185">Reference proteome</keyword>
<dbReference type="Gene3D" id="1.25.40.20">
    <property type="entry name" value="Ankyrin repeat-containing domain"/>
    <property type="match status" value="2"/>
</dbReference>
<gene>
    <name evidence="5" type="ORF">LY89DRAFT_741261</name>
</gene>
<feature type="repeat" description="ANK" evidence="3">
    <location>
        <begin position="772"/>
        <end position="804"/>
    </location>
</feature>
<dbReference type="Pfam" id="PF12796">
    <property type="entry name" value="Ank_2"/>
    <property type="match status" value="1"/>
</dbReference>
<dbReference type="PROSITE" id="PS50088">
    <property type="entry name" value="ANK_REPEAT"/>
    <property type="match status" value="2"/>
</dbReference>
<protein>
    <submittedName>
        <fullName evidence="5">Ankyrin</fullName>
    </submittedName>
</protein>
<dbReference type="OrthoDB" id="194358at2759"/>
<dbReference type="InterPro" id="IPR002110">
    <property type="entry name" value="Ankyrin_rpt"/>
</dbReference>
<dbReference type="PANTHER" id="PTHR24173:SF74">
    <property type="entry name" value="ANKYRIN REPEAT DOMAIN-CONTAINING PROTEIN 16"/>
    <property type="match status" value="1"/>
</dbReference>
<dbReference type="RefSeq" id="XP_018063314.1">
    <property type="nucleotide sequence ID" value="XM_018220683.1"/>
</dbReference>
<keyword evidence="1" id="KW-0677">Repeat</keyword>
<keyword evidence="2 3" id="KW-0040">ANK repeat</keyword>
<feature type="region of interest" description="Disordered" evidence="4">
    <location>
        <begin position="370"/>
        <end position="390"/>
    </location>
</feature>
<dbReference type="GeneID" id="28830409"/>
<accession>A0A132BAE5</accession>
<proteinExistence type="predicted"/>
<dbReference type="PANTHER" id="PTHR24173">
    <property type="entry name" value="ANKYRIN REPEAT CONTAINING"/>
    <property type="match status" value="1"/>
</dbReference>
<evidence type="ECO:0000313" key="6">
    <source>
        <dbReference type="Proteomes" id="UP000070700"/>
    </source>
</evidence>
<dbReference type="KEGG" id="psco:LY89DRAFT_741261"/>
<dbReference type="InterPro" id="IPR036770">
    <property type="entry name" value="Ankyrin_rpt-contain_sf"/>
</dbReference>
<feature type="repeat" description="ANK" evidence="3">
    <location>
        <begin position="494"/>
        <end position="527"/>
    </location>
</feature>
<name>A0A132BAE5_MOLSC</name>
<sequence length="890" mass="99116">MSASIWTQSNHDSSIFSYGESYLSSITQWSTETPDKLYHELSNGFIHDEQQQKPNKLIGRPPNRWTTTRLRKLVKLYLLTELEIDGIIDSLRTEDFQPCKRNVQEKLKVLLQAQPRTIRPKSDANRERRQQLGRRRCIHRPGSNFTTIKNLDFVGTVDPRELSWERWHATHTNRSPTDVDFAWTPNTNLPTTTSNLLAPQGYQQSEDFISNSERFESESSQPGTEKPMNFWNHPQTLIPEIGFDSNFGLAPLLPSSNSNHLSSISEYSSPMMHDAENASAFQHLNNSRTRGTVSSPSPRLSPPSERLAINSTYTADIPDDASSFLSMTDSCYGFEAMSDFNSQANTSDLVSVDTLKGSNIVLCGISPSDNDSHTSNELGPQMSDPFPSTSSISTLLSKVSLTPPSSDTSSNSSEPLPGRLECPKLLPGAFPRYCWQHICRDTLRQCAGSLDSKQCKKKRISEGKSVYRSFSVDVLARISQQQVKSTDVDEIDAFGNSILHVATTTMASSKYLISLINLGANVNALNNAGQTFLHPFKPEEMMQKADFCSLLEVLTQKSFNFSQLDHLGQSPLHLLMRPWIAASILRQVIMTLDTLRIHSQLSTARDCLGYTIVGELNLQESSESWGENEPSARNYENHPLIDTIDDLVHYEEHVDCWRTIISGLESPWFEDLNGRNGLHCIAEAVLVSAQKPLPERLMAKLNSKGLAQCDRTSIVNALLIAGVDSNNYDKRGNTPLMAFIIHSSQAQSGEQLAHALQTLLKAGSDHSRRNRQGETALHLSVKLGCRAATEVLLAAGANIHARTQDDVGILELGQKHARKHKQDGELYAQIMLCITLSASFGAVAAPTILDEWGSRCKLEVQGHCEKKSTGFAKIKNFIIKKARWKHAARR</sequence>
<dbReference type="InParanoid" id="A0A132BAE5"/>
<dbReference type="Proteomes" id="UP000070700">
    <property type="component" value="Unassembled WGS sequence"/>
</dbReference>
<evidence type="ECO:0000256" key="1">
    <source>
        <dbReference type="ARBA" id="ARBA00022737"/>
    </source>
</evidence>
<reference evidence="5 6" key="1">
    <citation type="submission" date="2015-10" db="EMBL/GenBank/DDBJ databases">
        <title>Full genome of DAOMC 229536 Phialocephala scopiformis, a fungal endophyte of spruce producing the potent anti-insectan compound rugulosin.</title>
        <authorList>
            <consortium name="DOE Joint Genome Institute"/>
            <person name="Walker A.K."/>
            <person name="Frasz S.L."/>
            <person name="Seifert K.A."/>
            <person name="Miller J.D."/>
            <person name="Mondo S.J."/>
            <person name="Labutti K."/>
            <person name="Lipzen A."/>
            <person name="Dockter R."/>
            <person name="Kennedy M."/>
            <person name="Grigoriev I.V."/>
            <person name="Spatafora J.W."/>
        </authorList>
    </citation>
    <scope>NUCLEOTIDE SEQUENCE [LARGE SCALE GENOMIC DNA]</scope>
    <source>
        <strain evidence="5 6">CBS 120377</strain>
    </source>
</reference>
<dbReference type="SMART" id="SM00248">
    <property type="entry name" value="ANK"/>
    <property type="match status" value="3"/>
</dbReference>
<dbReference type="SUPFAM" id="SSF48403">
    <property type="entry name" value="Ankyrin repeat"/>
    <property type="match status" value="2"/>
</dbReference>
<dbReference type="EMBL" id="KQ947433">
    <property type="protein sequence ID" value="KUJ08959.1"/>
    <property type="molecule type" value="Genomic_DNA"/>
</dbReference>
<evidence type="ECO:0000256" key="3">
    <source>
        <dbReference type="PROSITE-ProRule" id="PRU00023"/>
    </source>
</evidence>
<evidence type="ECO:0000256" key="4">
    <source>
        <dbReference type="SAM" id="MobiDB-lite"/>
    </source>
</evidence>
<organism evidence="5 6">
    <name type="scientific">Mollisia scopiformis</name>
    <name type="common">Conifer needle endophyte fungus</name>
    <name type="synonym">Phialocephala scopiformis</name>
    <dbReference type="NCBI Taxonomy" id="149040"/>
    <lineage>
        <taxon>Eukaryota</taxon>
        <taxon>Fungi</taxon>
        <taxon>Dikarya</taxon>
        <taxon>Ascomycota</taxon>
        <taxon>Pezizomycotina</taxon>
        <taxon>Leotiomycetes</taxon>
        <taxon>Helotiales</taxon>
        <taxon>Mollisiaceae</taxon>
        <taxon>Mollisia</taxon>
    </lineage>
</organism>